<dbReference type="CDD" id="cd20516">
    <property type="entry name" value="CYCLIN_CCND_rpt2"/>
    <property type="match status" value="1"/>
</dbReference>
<evidence type="ECO:0000313" key="4">
    <source>
        <dbReference type="Proteomes" id="UP000821853"/>
    </source>
</evidence>
<dbReference type="AlphaFoldDB" id="A0A9J6GYU6"/>
<dbReference type="InterPro" id="IPR036915">
    <property type="entry name" value="Cyclin-like_sf"/>
</dbReference>
<protein>
    <recommendedName>
        <fullName evidence="2">Cyclin C-terminal domain-containing protein</fullName>
    </recommendedName>
</protein>
<evidence type="ECO:0000256" key="1">
    <source>
        <dbReference type="SAM" id="MobiDB-lite"/>
    </source>
</evidence>
<dbReference type="InterPro" id="IPR004367">
    <property type="entry name" value="Cyclin_C-dom"/>
</dbReference>
<evidence type="ECO:0000259" key="2">
    <source>
        <dbReference type="Pfam" id="PF02984"/>
    </source>
</evidence>
<evidence type="ECO:0000313" key="3">
    <source>
        <dbReference type="EMBL" id="KAH9380637.1"/>
    </source>
</evidence>
<dbReference type="Proteomes" id="UP000821853">
    <property type="component" value="Chromosome 8"/>
</dbReference>
<feature type="domain" description="Cyclin C-terminal" evidence="2">
    <location>
        <begin position="128"/>
        <end position="198"/>
    </location>
</feature>
<dbReference type="Gene3D" id="1.10.472.10">
    <property type="entry name" value="Cyclin-like"/>
    <property type="match status" value="1"/>
</dbReference>
<name>A0A9J6GYU6_HAELO</name>
<organism evidence="3 4">
    <name type="scientific">Haemaphysalis longicornis</name>
    <name type="common">Bush tick</name>
    <dbReference type="NCBI Taxonomy" id="44386"/>
    <lineage>
        <taxon>Eukaryota</taxon>
        <taxon>Metazoa</taxon>
        <taxon>Ecdysozoa</taxon>
        <taxon>Arthropoda</taxon>
        <taxon>Chelicerata</taxon>
        <taxon>Arachnida</taxon>
        <taxon>Acari</taxon>
        <taxon>Parasitiformes</taxon>
        <taxon>Ixodida</taxon>
        <taxon>Ixodoidea</taxon>
        <taxon>Ixodidae</taxon>
        <taxon>Haemaphysalinae</taxon>
        <taxon>Haemaphysalis</taxon>
    </lineage>
</organism>
<comment type="caution">
    <text evidence="3">The sequence shown here is derived from an EMBL/GenBank/DDBJ whole genome shotgun (WGS) entry which is preliminary data.</text>
</comment>
<sequence length="218" mass="23623">MRADSTPDAGRTNFTWDLTCRLDGRGGVLLNTTLEAGSVQSASTLVVAAASHGLIGGAVSTERQTHSTHTGAHGKAPEPGWRTSVDRACAAEAAAAAGHSSLTLRRQVHDWELLVVSTLKWDVCGVIACDFLDHLIHRIDLPKAARHRREHIRSHAQTFISLCYTEFEFILSPASMIAAASISSAVCGLVRLSWDERKDLHLSLHEITSIEVVRITTL</sequence>
<proteinExistence type="predicted"/>
<accession>A0A9J6GYU6</accession>
<dbReference type="OrthoDB" id="306099at2759"/>
<dbReference type="SUPFAM" id="SSF47954">
    <property type="entry name" value="Cyclin-like"/>
    <property type="match status" value="1"/>
</dbReference>
<reference evidence="3 4" key="1">
    <citation type="journal article" date="2020" name="Cell">
        <title>Large-Scale Comparative Analyses of Tick Genomes Elucidate Their Genetic Diversity and Vector Capacities.</title>
        <authorList>
            <consortium name="Tick Genome and Microbiome Consortium (TIGMIC)"/>
            <person name="Jia N."/>
            <person name="Wang J."/>
            <person name="Shi W."/>
            <person name="Du L."/>
            <person name="Sun Y."/>
            <person name="Zhan W."/>
            <person name="Jiang J.F."/>
            <person name="Wang Q."/>
            <person name="Zhang B."/>
            <person name="Ji P."/>
            <person name="Bell-Sakyi L."/>
            <person name="Cui X.M."/>
            <person name="Yuan T.T."/>
            <person name="Jiang B.G."/>
            <person name="Yang W.F."/>
            <person name="Lam T.T."/>
            <person name="Chang Q.C."/>
            <person name="Ding S.J."/>
            <person name="Wang X.J."/>
            <person name="Zhu J.G."/>
            <person name="Ruan X.D."/>
            <person name="Zhao L."/>
            <person name="Wei J.T."/>
            <person name="Ye R.Z."/>
            <person name="Que T.C."/>
            <person name="Du C.H."/>
            <person name="Zhou Y.H."/>
            <person name="Cheng J.X."/>
            <person name="Dai P.F."/>
            <person name="Guo W.B."/>
            <person name="Han X.H."/>
            <person name="Huang E.J."/>
            <person name="Li L.F."/>
            <person name="Wei W."/>
            <person name="Gao Y.C."/>
            <person name="Liu J.Z."/>
            <person name="Shao H.Z."/>
            <person name="Wang X."/>
            <person name="Wang C.C."/>
            <person name="Yang T.C."/>
            <person name="Huo Q.B."/>
            <person name="Li W."/>
            <person name="Chen H.Y."/>
            <person name="Chen S.E."/>
            <person name="Zhou L.G."/>
            <person name="Ni X.B."/>
            <person name="Tian J.H."/>
            <person name="Sheng Y."/>
            <person name="Liu T."/>
            <person name="Pan Y.S."/>
            <person name="Xia L.Y."/>
            <person name="Li J."/>
            <person name="Zhao F."/>
            <person name="Cao W.C."/>
        </authorList>
    </citation>
    <scope>NUCLEOTIDE SEQUENCE [LARGE SCALE GENOMIC DNA]</scope>
    <source>
        <strain evidence="3">HaeL-2018</strain>
    </source>
</reference>
<dbReference type="VEuPathDB" id="VectorBase:HLOH_064483"/>
<gene>
    <name evidence="3" type="ORF">HPB48_013330</name>
</gene>
<dbReference type="Pfam" id="PF02984">
    <property type="entry name" value="Cyclin_C"/>
    <property type="match status" value="1"/>
</dbReference>
<keyword evidence="4" id="KW-1185">Reference proteome</keyword>
<dbReference type="EMBL" id="JABSTR010000010">
    <property type="protein sequence ID" value="KAH9380637.1"/>
    <property type="molecule type" value="Genomic_DNA"/>
</dbReference>
<feature type="region of interest" description="Disordered" evidence="1">
    <location>
        <begin position="61"/>
        <end position="81"/>
    </location>
</feature>